<dbReference type="AlphaFoldDB" id="A0A2T0GX89"/>
<dbReference type="InterPro" id="IPR031656">
    <property type="entry name" value="DAO_C"/>
</dbReference>
<organism evidence="10 11">
    <name type="scientific">Actinopolyspora mortivallis</name>
    <dbReference type="NCBI Taxonomy" id="33906"/>
    <lineage>
        <taxon>Bacteria</taxon>
        <taxon>Bacillati</taxon>
        <taxon>Actinomycetota</taxon>
        <taxon>Actinomycetes</taxon>
        <taxon>Actinopolysporales</taxon>
        <taxon>Actinopolysporaceae</taxon>
        <taxon>Actinopolyspora</taxon>
    </lineage>
</organism>
<reference evidence="10 11" key="1">
    <citation type="submission" date="2018-03" db="EMBL/GenBank/DDBJ databases">
        <title>Actinopolyspora mortivallis from Sahara, screening for active biomolecules.</title>
        <authorList>
            <person name="Selama O."/>
            <person name="Wellington E.M.H."/>
            <person name="Hacene H."/>
        </authorList>
    </citation>
    <scope>NUCLEOTIDE SEQUENCE [LARGE SCALE GENOMIC DNA]</scope>
    <source>
        <strain evidence="10 11">M5A</strain>
    </source>
</reference>
<keyword evidence="3" id="KW-0285">Flavoprotein</keyword>
<dbReference type="Gene3D" id="3.50.50.60">
    <property type="entry name" value="FAD/NAD(P)-binding domain"/>
    <property type="match status" value="2"/>
</dbReference>
<dbReference type="EMBL" id="PVSR01000010">
    <property type="protein sequence ID" value="PRW63707.1"/>
    <property type="molecule type" value="Genomic_DNA"/>
</dbReference>
<evidence type="ECO:0000313" key="11">
    <source>
        <dbReference type="Proteomes" id="UP000239352"/>
    </source>
</evidence>
<dbReference type="RefSeq" id="WP_106113449.1">
    <property type="nucleotide sequence ID" value="NZ_PVSR01000010.1"/>
</dbReference>
<dbReference type="Proteomes" id="UP000239352">
    <property type="component" value="Unassembled WGS sequence"/>
</dbReference>
<accession>A0A2T0GX89</accession>
<comment type="cofactor">
    <cofactor evidence="1">
        <name>FAD</name>
        <dbReference type="ChEBI" id="CHEBI:57692"/>
    </cofactor>
</comment>
<evidence type="ECO:0000313" key="10">
    <source>
        <dbReference type="EMBL" id="PRW63707.1"/>
    </source>
</evidence>
<dbReference type="InterPro" id="IPR000447">
    <property type="entry name" value="G3P_DH_FAD-dep"/>
</dbReference>
<comment type="similarity">
    <text evidence="2">Belongs to the FAD-dependent glycerol-3-phosphate dehydrogenase family.</text>
</comment>
<dbReference type="Pfam" id="PF01266">
    <property type="entry name" value="DAO"/>
    <property type="match status" value="1"/>
</dbReference>
<evidence type="ECO:0000256" key="4">
    <source>
        <dbReference type="ARBA" id="ARBA00022798"/>
    </source>
</evidence>
<dbReference type="STRING" id="1050202.GCA_000384035_03064"/>
<proteinExistence type="inferred from homology"/>
<dbReference type="InParanoid" id="A0A2T0GX89"/>
<keyword evidence="4" id="KW-0319">Glycerol metabolism</keyword>
<evidence type="ECO:0000259" key="9">
    <source>
        <dbReference type="Pfam" id="PF16901"/>
    </source>
</evidence>
<dbReference type="PANTHER" id="PTHR11985">
    <property type="entry name" value="GLYCEROL-3-PHOSPHATE DEHYDROGENASE"/>
    <property type="match status" value="1"/>
</dbReference>
<gene>
    <name evidence="10" type="ORF">CEP50_08810</name>
</gene>
<comment type="caution">
    <text evidence="10">The sequence shown here is derived from an EMBL/GenBank/DDBJ whole genome shotgun (WGS) entry which is preliminary data.</text>
</comment>
<evidence type="ECO:0000256" key="7">
    <source>
        <dbReference type="SAM" id="MobiDB-lite"/>
    </source>
</evidence>
<dbReference type="Gene3D" id="1.10.8.870">
    <property type="entry name" value="Alpha-glycerophosphate oxidase, cap domain"/>
    <property type="match status" value="1"/>
</dbReference>
<dbReference type="GO" id="GO:0046168">
    <property type="term" value="P:glycerol-3-phosphate catabolic process"/>
    <property type="evidence" value="ECO:0007669"/>
    <property type="project" value="TreeGrafter"/>
</dbReference>
<evidence type="ECO:0000256" key="1">
    <source>
        <dbReference type="ARBA" id="ARBA00001974"/>
    </source>
</evidence>
<feature type="domain" description="FAD dependent oxidoreductase" evidence="8">
    <location>
        <begin position="34"/>
        <end position="350"/>
    </location>
</feature>
<keyword evidence="11" id="KW-1185">Reference proteome</keyword>
<dbReference type="InterPro" id="IPR038299">
    <property type="entry name" value="DAO_C_sf"/>
</dbReference>
<name>A0A2T0GX89_ACTMO</name>
<evidence type="ECO:0000259" key="8">
    <source>
        <dbReference type="Pfam" id="PF01266"/>
    </source>
</evidence>
<dbReference type="InterPro" id="IPR036188">
    <property type="entry name" value="FAD/NAD-bd_sf"/>
</dbReference>
<dbReference type="Pfam" id="PF16901">
    <property type="entry name" value="DAO_C"/>
    <property type="match status" value="1"/>
</dbReference>
<sequence>MPPSAQGHETRKTSLNAARRDRELAELAEGGHTDVLVVGGGLTGAAVALDAARRGLAVTLVEREDLAAESVRTAPGATRDLPRRRTPGELGRARQRAGELATLTNRTAPHLVRPLPLLVPLPGGTPRGDRIALRARLRGADALRLGAEVDTEVFPPSRRVPEPAARALVPALRPEGVLGGLLGFVGRPLDEARLVVALARTAAGLGARILTRVRALETFRDGASVVDHLGERELRLRARAVVNATGSHAGRLTRGLPLRTRHSRHLLLSPEFPGLSETALAAPRGGAEPWLELLPGWGGPPVLGPDEAGEDDSSAPAERLLEVCDRVLGVRPQPGHVLGVRGQPRTVPDTRRTRSELDSDVAAAPHVSPDGVVTVLGADPLVVRATAESAVNTVVRTTGLRAGPCRTAHTPLVGAAARRRLALLEAPADLVARHGTEAERVVAVGELDPRLAEPVVPGCSLTAGEVVWAVRHEGALEAADVLDRRAAPVDAALRRAALPVVEELVARALRGVRL</sequence>
<keyword evidence="6" id="KW-0560">Oxidoreductase</keyword>
<dbReference type="InterPro" id="IPR006076">
    <property type="entry name" value="FAD-dep_OxRdtase"/>
</dbReference>
<dbReference type="GO" id="GO:0004368">
    <property type="term" value="F:glycerol-3-phosphate dehydrogenase (quinone) activity"/>
    <property type="evidence" value="ECO:0007669"/>
    <property type="project" value="InterPro"/>
</dbReference>
<evidence type="ECO:0000256" key="3">
    <source>
        <dbReference type="ARBA" id="ARBA00022630"/>
    </source>
</evidence>
<dbReference type="SUPFAM" id="SSF51905">
    <property type="entry name" value="FAD/NAD(P)-binding domain"/>
    <property type="match status" value="1"/>
</dbReference>
<feature type="region of interest" description="Disordered" evidence="7">
    <location>
        <begin position="71"/>
        <end position="95"/>
    </location>
</feature>
<evidence type="ECO:0000256" key="2">
    <source>
        <dbReference type="ARBA" id="ARBA00007330"/>
    </source>
</evidence>
<feature type="domain" description="Alpha-glycerophosphate oxidase C-terminal" evidence="9">
    <location>
        <begin position="405"/>
        <end position="509"/>
    </location>
</feature>
<dbReference type="PRINTS" id="PR01001">
    <property type="entry name" value="FADG3PDH"/>
</dbReference>
<evidence type="ECO:0000256" key="5">
    <source>
        <dbReference type="ARBA" id="ARBA00022827"/>
    </source>
</evidence>
<keyword evidence="5" id="KW-0274">FAD</keyword>
<evidence type="ECO:0000256" key="6">
    <source>
        <dbReference type="ARBA" id="ARBA00023002"/>
    </source>
</evidence>
<protein>
    <submittedName>
        <fullName evidence="10">Glycerol-3-phosphate dehydrogenase</fullName>
    </submittedName>
</protein>
<dbReference type="PANTHER" id="PTHR11985:SF35">
    <property type="entry name" value="ANAEROBIC GLYCEROL-3-PHOSPHATE DEHYDROGENASE SUBUNIT A"/>
    <property type="match status" value="1"/>
</dbReference>
<dbReference type="GO" id="GO:0006071">
    <property type="term" value="P:glycerol metabolic process"/>
    <property type="evidence" value="ECO:0007669"/>
    <property type="project" value="UniProtKB-KW"/>
</dbReference>